<reference evidence="2" key="1">
    <citation type="submission" date="2021-09" db="EMBL/GenBank/DDBJ databases">
        <authorList>
            <consortium name="AG Swart"/>
            <person name="Singh M."/>
            <person name="Singh A."/>
            <person name="Seah K."/>
            <person name="Emmerich C."/>
        </authorList>
    </citation>
    <scope>NUCLEOTIDE SEQUENCE</scope>
    <source>
        <strain evidence="2">ATCC30299</strain>
    </source>
</reference>
<proteinExistence type="predicted"/>
<organism evidence="2 3">
    <name type="scientific">Blepharisma stoltei</name>
    <dbReference type="NCBI Taxonomy" id="1481888"/>
    <lineage>
        <taxon>Eukaryota</taxon>
        <taxon>Sar</taxon>
        <taxon>Alveolata</taxon>
        <taxon>Ciliophora</taxon>
        <taxon>Postciliodesmatophora</taxon>
        <taxon>Heterotrichea</taxon>
        <taxon>Heterotrichida</taxon>
        <taxon>Blepharismidae</taxon>
        <taxon>Blepharisma</taxon>
    </lineage>
</organism>
<comment type="caution">
    <text evidence="2">The sequence shown here is derived from an EMBL/GenBank/DDBJ whole genome shotgun (WGS) entry which is preliminary data.</text>
</comment>
<feature type="region of interest" description="Disordered" evidence="1">
    <location>
        <begin position="309"/>
        <end position="328"/>
    </location>
</feature>
<protein>
    <submittedName>
        <fullName evidence="2">Uncharacterized protein</fullName>
    </submittedName>
</protein>
<keyword evidence="3" id="KW-1185">Reference proteome</keyword>
<evidence type="ECO:0000313" key="3">
    <source>
        <dbReference type="Proteomes" id="UP001162131"/>
    </source>
</evidence>
<dbReference type="EMBL" id="CAJZBQ010000012">
    <property type="protein sequence ID" value="CAG9314474.1"/>
    <property type="molecule type" value="Genomic_DNA"/>
</dbReference>
<name>A0AAU9IQQ4_9CILI</name>
<feature type="compositionally biased region" description="Polar residues" evidence="1">
    <location>
        <begin position="20"/>
        <end position="29"/>
    </location>
</feature>
<gene>
    <name evidence="2" type="ORF">BSTOLATCC_MIC11476</name>
</gene>
<feature type="region of interest" description="Disordered" evidence="1">
    <location>
        <begin position="1"/>
        <end position="29"/>
    </location>
</feature>
<dbReference type="AlphaFoldDB" id="A0AAU9IQQ4"/>
<evidence type="ECO:0000256" key="1">
    <source>
        <dbReference type="SAM" id="MobiDB-lite"/>
    </source>
</evidence>
<sequence>MGKKQKPRTPSTSSSQSESALQNPTSNHISLASPIKTSVSLSYRDSTLQPLNSDAFDHISLALPIKSPTSLRQSDTIPQPPQIYTSNTNSLVCNPDPLSIIESKVSDSLRQMFELYFAEFTNSLSQKTDISNSEYFKFDQRLDIRHNPSLKRGEEFESLYQIYYDNANNFSDKLLTHLKKYDDPDLITVLIGIDKANKVFMRASREVKDAMQRYYKKNFTTFEEVNRVLFFHRVLSPLEEKIQSAREFVNQCEAARRACQLYDEESLHLNMLSEASSPNNRTKFKRNKQIVRWEEMSVDEIVNFINGDETPKKNKAKNRSQSNGKQRKEVEIEIDEEIEEFQKRIEEVSLSSSRFKPKVTQEWLSNLRKEIKMLSLFKA</sequence>
<accession>A0AAU9IQQ4</accession>
<dbReference type="Proteomes" id="UP001162131">
    <property type="component" value="Unassembled WGS sequence"/>
</dbReference>
<evidence type="ECO:0000313" key="2">
    <source>
        <dbReference type="EMBL" id="CAG9314474.1"/>
    </source>
</evidence>